<dbReference type="InterPro" id="IPR006015">
    <property type="entry name" value="Universal_stress_UspA"/>
</dbReference>
<gene>
    <name evidence="3" type="ORF">ACFYXI_28925</name>
</gene>
<reference evidence="3 4" key="1">
    <citation type="submission" date="2024-10" db="EMBL/GenBank/DDBJ databases">
        <title>The Natural Products Discovery Center: Release of the First 8490 Sequenced Strains for Exploring Actinobacteria Biosynthetic Diversity.</title>
        <authorList>
            <person name="Kalkreuter E."/>
            <person name="Kautsar S.A."/>
            <person name="Yang D."/>
            <person name="Bader C.D."/>
            <person name="Teijaro C.N."/>
            <person name="Fluegel L."/>
            <person name="Davis C.M."/>
            <person name="Simpson J.R."/>
            <person name="Lauterbach L."/>
            <person name="Steele A.D."/>
            <person name="Gui C."/>
            <person name="Meng S."/>
            <person name="Li G."/>
            <person name="Viehrig K."/>
            <person name="Ye F."/>
            <person name="Su P."/>
            <person name="Kiefer A.F."/>
            <person name="Nichols A."/>
            <person name="Cepeda A.J."/>
            <person name="Yan W."/>
            <person name="Fan B."/>
            <person name="Jiang Y."/>
            <person name="Adhikari A."/>
            <person name="Zheng C.-J."/>
            <person name="Schuster L."/>
            <person name="Cowan T.M."/>
            <person name="Smanski M.J."/>
            <person name="Chevrette M.G."/>
            <person name="De Carvalho L.P.S."/>
            <person name="Shen B."/>
        </authorList>
    </citation>
    <scope>NUCLEOTIDE SEQUENCE [LARGE SCALE GENOMIC DNA]</scope>
    <source>
        <strain evidence="3 4">NPDC002173</strain>
    </source>
</reference>
<evidence type="ECO:0000259" key="2">
    <source>
        <dbReference type="Pfam" id="PF00582"/>
    </source>
</evidence>
<dbReference type="Proteomes" id="UP001602013">
    <property type="component" value="Unassembled WGS sequence"/>
</dbReference>
<keyword evidence="4" id="KW-1185">Reference proteome</keyword>
<sequence>MAGPILVGVDGSPPAAAAVAWAADDAARKGTPLRLVHAVYRPPHGARSYPIPGLDDALSRAGGEFLREAEEIARERHPGLDVSARLLEGAPARVLLREAESASELVVGSRGRGGFAGMLLGSVSGHLPGHAAVPVVVVRPGRTAEDATEVVVGVDESEGCEPALGYAFEQARLRRGGLRAVYGWRPPPEVYAGYSVFDPEEAGQLRQTLDVGRIAAWRARYPDVRAEVEVVCDHPVSALVDVAAAAAVLVVGSHGRSRIGAMVLGSVSRGVLHHAHCPVAVVSSRHSSPR</sequence>
<protein>
    <submittedName>
        <fullName evidence="3">Universal stress protein</fullName>
    </submittedName>
</protein>
<comment type="caution">
    <text evidence="3">The sequence shown here is derived from an EMBL/GenBank/DDBJ whole genome shotgun (WGS) entry which is preliminary data.</text>
</comment>
<dbReference type="PANTHER" id="PTHR46268:SF6">
    <property type="entry name" value="UNIVERSAL STRESS PROTEIN UP12"/>
    <property type="match status" value="1"/>
</dbReference>
<evidence type="ECO:0000313" key="4">
    <source>
        <dbReference type="Proteomes" id="UP001602013"/>
    </source>
</evidence>
<name>A0ABW6SXI5_9ACTN</name>
<dbReference type="InterPro" id="IPR014729">
    <property type="entry name" value="Rossmann-like_a/b/a_fold"/>
</dbReference>
<dbReference type="PANTHER" id="PTHR46268">
    <property type="entry name" value="STRESS RESPONSE PROTEIN NHAX"/>
    <property type="match status" value="1"/>
</dbReference>
<dbReference type="PRINTS" id="PR01438">
    <property type="entry name" value="UNVRSLSTRESS"/>
</dbReference>
<dbReference type="RefSeq" id="WP_387415856.1">
    <property type="nucleotide sequence ID" value="NZ_JBIASD010000023.1"/>
</dbReference>
<organism evidence="3 4">
    <name type="scientific">Microtetraspora malaysiensis</name>
    <dbReference type="NCBI Taxonomy" id="161358"/>
    <lineage>
        <taxon>Bacteria</taxon>
        <taxon>Bacillati</taxon>
        <taxon>Actinomycetota</taxon>
        <taxon>Actinomycetes</taxon>
        <taxon>Streptosporangiales</taxon>
        <taxon>Streptosporangiaceae</taxon>
        <taxon>Microtetraspora</taxon>
    </lineage>
</organism>
<feature type="domain" description="UspA" evidence="2">
    <location>
        <begin position="150"/>
        <end position="282"/>
    </location>
</feature>
<feature type="domain" description="UspA" evidence="2">
    <location>
        <begin position="2"/>
        <end position="139"/>
    </location>
</feature>
<evidence type="ECO:0000313" key="3">
    <source>
        <dbReference type="EMBL" id="MFF3669618.1"/>
    </source>
</evidence>
<proteinExistence type="inferred from homology"/>
<evidence type="ECO:0000256" key="1">
    <source>
        <dbReference type="ARBA" id="ARBA00008791"/>
    </source>
</evidence>
<dbReference type="SUPFAM" id="SSF52402">
    <property type="entry name" value="Adenine nucleotide alpha hydrolases-like"/>
    <property type="match status" value="2"/>
</dbReference>
<comment type="similarity">
    <text evidence="1">Belongs to the universal stress protein A family.</text>
</comment>
<dbReference type="InterPro" id="IPR006016">
    <property type="entry name" value="UspA"/>
</dbReference>
<dbReference type="Pfam" id="PF00582">
    <property type="entry name" value="Usp"/>
    <property type="match status" value="2"/>
</dbReference>
<dbReference type="Gene3D" id="3.40.50.620">
    <property type="entry name" value="HUPs"/>
    <property type="match status" value="2"/>
</dbReference>
<accession>A0ABW6SXI5</accession>
<dbReference type="EMBL" id="JBIASD010000023">
    <property type="protein sequence ID" value="MFF3669618.1"/>
    <property type="molecule type" value="Genomic_DNA"/>
</dbReference>